<feature type="compositionally biased region" description="Polar residues" evidence="1">
    <location>
        <begin position="44"/>
        <end position="79"/>
    </location>
</feature>
<keyword evidence="3" id="KW-0675">Receptor</keyword>
<dbReference type="Proteomes" id="UP000473574">
    <property type="component" value="Unassembled WGS sequence"/>
</dbReference>
<comment type="caution">
    <text evidence="3">The sequence shown here is derived from an EMBL/GenBank/DDBJ whole genome shotgun (WGS) entry which is preliminary data.</text>
</comment>
<dbReference type="AlphaFoldDB" id="A0A6M0SBL9"/>
<dbReference type="SUPFAM" id="SSF52200">
    <property type="entry name" value="Toll/Interleukin receptor TIR domain"/>
    <property type="match status" value="1"/>
</dbReference>
<evidence type="ECO:0000256" key="1">
    <source>
        <dbReference type="SAM" id="MobiDB-lite"/>
    </source>
</evidence>
<dbReference type="Gene3D" id="3.40.50.10140">
    <property type="entry name" value="Toll/interleukin-1 receptor homology (TIR) domain"/>
    <property type="match status" value="1"/>
</dbReference>
<dbReference type="EMBL" id="QZCE01000002">
    <property type="protein sequence ID" value="NEZ65860.1"/>
    <property type="molecule type" value="Genomic_DNA"/>
</dbReference>
<name>A0A6M0SBL9_9CYAN</name>
<gene>
    <name evidence="3" type="ORF">D0962_24390</name>
</gene>
<feature type="region of interest" description="Disordered" evidence="1">
    <location>
        <begin position="37"/>
        <end position="79"/>
    </location>
</feature>
<organism evidence="3 4">
    <name type="scientific">Adonisia turfae CCMR0082</name>
    <dbReference type="NCBI Taxonomy" id="2304604"/>
    <lineage>
        <taxon>Bacteria</taxon>
        <taxon>Bacillati</taxon>
        <taxon>Cyanobacteriota</taxon>
        <taxon>Adonisia</taxon>
        <taxon>Adonisia turfae</taxon>
    </lineage>
</organism>
<feature type="domain" description="TIR" evidence="2">
    <location>
        <begin position="90"/>
        <end position="240"/>
    </location>
</feature>
<evidence type="ECO:0000259" key="2">
    <source>
        <dbReference type="PROSITE" id="PS50104"/>
    </source>
</evidence>
<sequence length="240" mass="27130">MEESSSDKPSPRVLLNITGNVTMQDCQIADNIQQEAQKKEDCSSNELDSSDTLQQNVVTPDSAQYRSVSGQSSKQPQSTISLGQTKLIKQPLKVFISYAHKDEVFKDELVIMLASLQRNGFVDTWQDRLIEPGDAWYQAIQNAMHECDLALLLVSKNFLASRFINDEEVPKLLERRQQEGMRLIPIIIRPCLWSSEPILRTLQALPKDGKAVITFPEDTGERDQAWTEIAKAIEKIAKEL</sequence>
<proteinExistence type="predicted"/>
<dbReference type="SMART" id="SM00255">
    <property type="entry name" value="TIR"/>
    <property type="match status" value="1"/>
</dbReference>
<protein>
    <submittedName>
        <fullName evidence="3">Toll/interleukin-1 receptor domain-containing protein</fullName>
    </submittedName>
</protein>
<accession>A0A6M0SBL9</accession>
<dbReference type="InterPro" id="IPR035897">
    <property type="entry name" value="Toll_tir_struct_dom_sf"/>
</dbReference>
<dbReference type="InterPro" id="IPR000157">
    <property type="entry name" value="TIR_dom"/>
</dbReference>
<evidence type="ECO:0000313" key="4">
    <source>
        <dbReference type="Proteomes" id="UP000473574"/>
    </source>
</evidence>
<reference evidence="3 4" key="1">
    <citation type="journal article" date="2020" name="Microb. Ecol.">
        <title>Ecogenomics of the Marine Benthic Filamentous Cyanobacterium Adonisia.</title>
        <authorList>
            <person name="Walter J.M."/>
            <person name="Coutinho F.H."/>
            <person name="Leomil L."/>
            <person name="Hargreaves P.I."/>
            <person name="Campeao M.E."/>
            <person name="Vieira V.V."/>
            <person name="Silva B.S."/>
            <person name="Fistarol G.O."/>
            <person name="Salomon P.S."/>
            <person name="Sawabe T."/>
            <person name="Mino S."/>
            <person name="Hosokawa M."/>
            <person name="Miyashita H."/>
            <person name="Maruyama F."/>
            <person name="van Verk M.C."/>
            <person name="Dutilh B.E."/>
            <person name="Thompson C.C."/>
            <person name="Thompson F.L."/>
        </authorList>
    </citation>
    <scope>NUCLEOTIDE SEQUENCE [LARGE SCALE GENOMIC DNA]</scope>
    <source>
        <strain evidence="3 4">CCMR0082</strain>
    </source>
</reference>
<dbReference type="Pfam" id="PF13676">
    <property type="entry name" value="TIR_2"/>
    <property type="match status" value="1"/>
</dbReference>
<evidence type="ECO:0000313" key="3">
    <source>
        <dbReference type="EMBL" id="NEZ65860.1"/>
    </source>
</evidence>
<dbReference type="GO" id="GO:0007165">
    <property type="term" value="P:signal transduction"/>
    <property type="evidence" value="ECO:0007669"/>
    <property type="project" value="InterPro"/>
</dbReference>
<dbReference type="PROSITE" id="PS50104">
    <property type="entry name" value="TIR"/>
    <property type="match status" value="1"/>
</dbReference>